<evidence type="ECO:0000313" key="3">
    <source>
        <dbReference type="Proteomes" id="UP001501570"/>
    </source>
</evidence>
<keyword evidence="3" id="KW-1185">Reference proteome</keyword>
<dbReference type="RefSeq" id="WP_345633943.1">
    <property type="nucleotide sequence ID" value="NZ_BAABJQ010000017.1"/>
</dbReference>
<dbReference type="Gene3D" id="3.30.70.100">
    <property type="match status" value="1"/>
</dbReference>
<dbReference type="Pfam" id="PF03992">
    <property type="entry name" value="ABM"/>
    <property type="match status" value="1"/>
</dbReference>
<dbReference type="InterPro" id="IPR007138">
    <property type="entry name" value="ABM_dom"/>
</dbReference>
<keyword evidence="2" id="KW-0560">Oxidoreductase</keyword>
<reference evidence="3" key="1">
    <citation type="journal article" date="2019" name="Int. J. Syst. Evol. Microbiol.">
        <title>The Global Catalogue of Microorganisms (GCM) 10K type strain sequencing project: providing services to taxonomists for standard genome sequencing and annotation.</title>
        <authorList>
            <consortium name="The Broad Institute Genomics Platform"/>
            <consortium name="The Broad Institute Genome Sequencing Center for Infectious Disease"/>
            <person name="Wu L."/>
            <person name="Ma J."/>
        </authorList>
    </citation>
    <scope>NUCLEOTIDE SEQUENCE [LARGE SCALE GENOMIC DNA]</scope>
    <source>
        <strain evidence="3">JCM 18304</strain>
    </source>
</reference>
<organism evidence="2 3">
    <name type="scientific">Rugosimonospora acidiphila</name>
    <dbReference type="NCBI Taxonomy" id="556531"/>
    <lineage>
        <taxon>Bacteria</taxon>
        <taxon>Bacillati</taxon>
        <taxon>Actinomycetota</taxon>
        <taxon>Actinomycetes</taxon>
        <taxon>Micromonosporales</taxon>
        <taxon>Micromonosporaceae</taxon>
        <taxon>Rugosimonospora</taxon>
    </lineage>
</organism>
<name>A0ABP9S825_9ACTN</name>
<dbReference type="PANTHER" id="PTHR33336">
    <property type="entry name" value="QUINOL MONOOXYGENASE YGIN-RELATED"/>
    <property type="match status" value="1"/>
</dbReference>
<dbReference type="GO" id="GO:0004497">
    <property type="term" value="F:monooxygenase activity"/>
    <property type="evidence" value="ECO:0007669"/>
    <property type="project" value="UniProtKB-KW"/>
</dbReference>
<accession>A0ABP9S825</accession>
<sequence length="97" mass="11125">MPQVQLIARHSIRPGHESEVFDLLDQFVPLARSEPGNLAFDVYRSVDDPRSYVLLERYASREAVAEHRRTPHFTDLLLARIVPLLSGRVVEEYDIPA</sequence>
<dbReference type="PROSITE" id="PS51725">
    <property type="entry name" value="ABM"/>
    <property type="match status" value="1"/>
</dbReference>
<dbReference type="InterPro" id="IPR011008">
    <property type="entry name" value="Dimeric_a/b-barrel"/>
</dbReference>
<gene>
    <name evidence="2" type="ORF">GCM10023322_52580</name>
</gene>
<feature type="domain" description="ABM" evidence="1">
    <location>
        <begin position="4"/>
        <end position="93"/>
    </location>
</feature>
<keyword evidence="2" id="KW-0503">Monooxygenase</keyword>
<dbReference type="PANTHER" id="PTHR33336:SF3">
    <property type="entry name" value="ABM DOMAIN-CONTAINING PROTEIN"/>
    <property type="match status" value="1"/>
</dbReference>
<dbReference type="SUPFAM" id="SSF54909">
    <property type="entry name" value="Dimeric alpha+beta barrel"/>
    <property type="match status" value="1"/>
</dbReference>
<comment type="caution">
    <text evidence="2">The sequence shown here is derived from an EMBL/GenBank/DDBJ whole genome shotgun (WGS) entry which is preliminary data.</text>
</comment>
<dbReference type="EMBL" id="BAABJQ010000017">
    <property type="protein sequence ID" value="GAA5192594.1"/>
    <property type="molecule type" value="Genomic_DNA"/>
</dbReference>
<evidence type="ECO:0000259" key="1">
    <source>
        <dbReference type="PROSITE" id="PS51725"/>
    </source>
</evidence>
<evidence type="ECO:0000313" key="2">
    <source>
        <dbReference type="EMBL" id="GAA5192594.1"/>
    </source>
</evidence>
<proteinExistence type="predicted"/>
<dbReference type="InterPro" id="IPR050744">
    <property type="entry name" value="AI-2_Isomerase_LsrG"/>
</dbReference>
<protein>
    <submittedName>
        <fullName evidence="2">Antibiotic biosynthesis monooxygenase</fullName>
    </submittedName>
</protein>
<dbReference type="Proteomes" id="UP001501570">
    <property type="component" value="Unassembled WGS sequence"/>
</dbReference>